<reference evidence="1 2" key="1">
    <citation type="submission" date="2017-04" db="EMBL/GenBank/DDBJ databases">
        <title>Complete genome sequence of Flavobacterium kingsejong AJ004.</title>
        <authorList>
            <person name="Lee P.C."/>
        </authorList>
    </citation>
    <scope>NUCLEOTIDE SEQUENCE [LARGE SCALE GENOMIC DNA]</scope>
    <source>
        <strain evidence="1 2">AJ004</strain>
    </source>
</reference>
<sequence>MINEQIKDLESKLSKARDLLLSMEIDPVDYKIMKEYYGNRISKLESQLSDVGNDKHSIEELLNRGFDNLINLTNIYLNGSLAEARDLIGLIYPENFTIRETQIQTTRTNKIVESIYLINNELRAKKNGTKEDFSSLSRKVTSTGFKPVTS</sequence>
<dbReference type="Proteomes" id="UP000244677">
    <property type="component" value="Chromosome"/>
</dbReference>
<proteinExistence type="predicted"/>
<keyword evidence="2" id="KW-1185">Reference proteome</keyword>
<evidence type="ECO:0000313" key="2">
    <source>
        <dbReference type="Proteomes" id="UP000244677"/>
    </source>
</evidence>
<name>A0A2S1LQ35_9FLAO</name>
<accession>A0A2S1LQ35</accession>
<evidence type="ECO:0000313" key="1">
    <source>
        <dbReference type="EMBL" id="AWG25854.1"/>
    </source>
</evidence>
<organism evidence="1 2">
    <name type="scientific">Flavobacterium kingsejongi</name>
    <dbReference type="NCBI Taxonomy" id="1678728"/>
    <lineage>
        <taxon>Bacteria</taxon>
        <taxon>Pseudomonadati</taxon>
        <taxon>Bacteroidota</taxon>
        <taxon>Flavobacteriia</taxon>
        <taxon>Flavobacteriales</taxon>
        <taxon>Flavobacteriaceae</taxon>
        <taxon>Flavobacterium</taxon>
    </lineage>
</organism>
<dbReference type="KEGG" id="fki:FK004_11790"/>
<dbReference type="AlphaFoldDB" id="A0A2S1LQ35"/>
<dbReference type="EMBL" id="CP020919">
    <property type="protein sequence ID" value="AWG25854.1"/>
    <property type="molecule type" value="Genomic_DNA"/>
</dbReference>
<gene>
    <name evidence="1" type="ORF">FK004_11790</name>
</gene>
<protein>
    <submittedName>
        <fullName evidence="1">Uncharacterized protein</fullName>
    </submittedName>
</protein>